<dbReference type="Proteomes" id="UP000654075">
    <property type="component" value="Unassembled WGS sequence"/>
</dbReference>
<accession>A0A813E716</accession>
<evidence type="ECO:0000256" key="1">
    <source>
        <dbReference type="SAM" id="MobiDB-lite"/>
    </source>
</evidence>
<proteinExistence type="predicted"/>
<dbReference type="EMBL" id="CAJNNV010008270">
    <property type="protein sequence ID" value="CAE8595986.1"/>
    <property type="molecule type" value="Genomic_DNA"/>
</dbReference>
<sequence>MAMWERLTAIAADVTSARGTLLIEAAALPDGRPSNLRLRRLALEEEAVAFQVEGWDGDFTAFLADPYPAGESSVYGPDDFELQTTGTVVEVVAAVLQALADRPRGPSSDEEASPPTQSLCLDRSPSSKEDAAGGDDMTGIIEDSPLEPALQQDVDRARKVLGMDAVSIAQLSVEIWRVRLRVASGCSDMGNSGC</sequence>
<name>A0A813E716_POLGL</name>
<gene>
    <name evidence="2" type="ORF">PGLA1383_LOCUS14464</name>
</gene>
<organism evidence="2 3">
    <name type="scientific">Polarella glacialis</name>
    <name type="common">Dinoflagellate</name>
    <dbReference type="NCBI Taxonomy" id="89957"/>
    <lineage>
        <taxon>Eukaryota</taxon>
        <taxon>Sar</taxon>
        <taxon>Alveolata</taxon>
        <taxon>Dinophyceae</taxon>
        <taxon>Suessiales</taxon>
        <taxon>Suessiaceae</taxon>
        <taxon>Polarella</taxon>
    </lineage>
</organism>
<protein>
    <submittedName>
        <fullName evidence="2">Uncharacterized protein</fullName>
    </submittedName>
</protein>
<keyword evidence="3" id="KW-1185">Reference proteome</keyword>
<feature type="region of interest" description="Disordered" evidence="1">
    <location>
        <begin position="102"/>
        <end position="148"/>
    </location>
</feature>
<evidence type="ECO:0000313" key="2">
    <source>
        <dbReference type="EMBL" id="CAE8595986.1"/>
    </source>
</evidence>
<comment type="caution">
    <text evidence="2">The sequence shown here is derived from an EMBL/GenBank/DDBJ whole genome shotgun (WGS) entry which is preliminary data.</text>
</comment>
<reference evidence="2" key="1">
    <citation type="submission" date="2021-02" db="EMBL/GenBank/DDBJ databases">
        <authorList>
            <person name="Dougan E. K."/>
            <person name="Rhodes N."/>
            <person name="Thang M."/>
            <person name="Chan C."/>
        </authorList>
    </citation>
    <scope>NUCLEOTIDE SEQUENCE</scope>
</reference>
<dbReference type="AlphaFoldDB" id="A0A813E716"/>
<evidence type="ECO:0000313" key="3">
    <source>
        <dbReference type="Proteomes" id="UP000654075"/>
    </source>
</evidence>